<dbReference type="PANTHER" id="PTHR46401:SF2">
    <property type="entry name" value="GLYCOSYLTRANSFERASE WBBK-RELATED"/>
    <property type="match status" value="1"/>
</dbReference>
<sequence length="370" mass="42878">MIIGVDGNEANVNERVGVSVYTLKLLEYFKRTSDKNTQFIVYLRESPNTDLPVENKYFKYKIVRGSHFWIRFFLPLHLFFNRNINIFFAPAHYSPSFCPVPIVVTIHDLAYYYYPNEFLKKDLYKLQNWTKTSVTKAKQIIAVSKTTKKDLHKFYSLNDSKVQVIYNGYEKKHSFPFLKNTAKLSVTNKPFLLYVGTLQPRKNVITLIKAFNVVKKTIPDLELIIAGKKGWLFNEIFTLVEELGLEDCVYFTGFVTDQQLAYLYQNARCLILPSLYEGFGLPILEAMSFSCPVISSFSASLPEIGGNACLYFDPNNIDDLVEKIQQLLTNQQQCSELIQKEKLRIREFSWSRCGTQTLEIIKNAYQNNLQ</sequence>
<proteinExistence type="predicted"/>
<organism evidence="4 5">
    <name type="scientific">Candidatus Roizmanbacteria bacterium CG2_30_33_16</name>
    <dbReference type="NCBI Taxonomy" id="1805340"/>
    <lineage>
        <taxon>Bacteria</taxon>
        <taxon>Candidatus Roizmaniibacteriota</taxon>
    </lineage>
</organism>
<dbReference type="PANTHER" id="PTHR46401">
    <property type="entry name" value="GLYCOSYLTRANSFERASE WBBK-RELATED"/>
    <property type="match status" value="1"/>
</dbReference>
<evidence type="ECO:0000259" key="3">
    <source>
        <dbReference type="Pfam" id="PF13439"/>
    </source>
</evidence>
<dbReference type="EMBL" id="MNZM01000115">
    <property type="protein sequence ID" value="OIP82385.1"/>
    <property type="molecule type" value="Genomic_DNA"/>
</dbReference>
<dbReference type="CDD" id="cd03809">
    <property type="entry name" value="GT4_MtfB-like"/>
    <property type="match status" value="1"/>
</dbReference>
<evidence type="ECO:0008006" key="6">
    <source>
        <dbReference type="Google" id="ProtNLM"/>
    </source>
</evidence>
<keyword evidence="1" id="KW-0808">Transferase</keyword>
<comment type="caution">
    <text evidence="4">The sequence shown here is derived from an EMBL/GenBank/DDBJ whole genome shotgun (WGS) entry which is preliminary data.</text>
</comment>
<dbReference type="FunFam" id="3.40.50.2000:FF:000119">
    <property type="entry name" value="Glycosyl transferase group 1"/>
    <property type="match status" value="1"/>
</dbReference>
<name>A0A1J5HAY2_9BACT</name>
<evidence type="ECO:0000313" key="5">
    <source>
        <dbReference type="Proteomes" id="UP000183758"/>
    </source>
</evidence>
<feature type="domain" description="Glycosyltransferase subfamily 4-like N-terminal" evidence="3">
    <location>
        <begin position="17"/>
        <end position="169"/>
    </location>
</feature>
<dbReference type="Pfam" id="PF13439">
    <property type="entry name" value="Glyco_transf_4"/>
    <property type="match status" value="1"/>
</dbReference>
<dbReference type="AlphaFoldDB" id="A0A1J5HAY2"/>
<dbReference type="InterPro" id="IPR001296">
    <property type="entry name" value="Glyco_trans_1"/>
</dbReference>
<dbReference type="InterPro" id="IPR028098">
    <property type="entry name" value="Glyco_trans_4-like_N"/>
</dbReference>
<dbReference type="Proteomes" id="UP000183758">
    <property type="component" value="Unassembled WGS sequence"/>
</dbReference>
<dbReference type="SUPFAM" id="SSF53756">
    <property type="entry name" value="UDP-Glycosyltransferase/glycogen phosphorylase"/>
    <property type="match status" value="1"/>
</dbReference>
<gene>
    <name evidence="4" type="ORF">AUK04_04815</name>
</gene>
<evidence type="ECO:0000313" key="4">
    <source>
        <dbReference type="EMBL" id="OIP82385.1"/>
    </source>
</evidence>
<evidence type="ECO:0000256" key="1">
    <source>
        <dbReference type="ARBA" id="ARBA00022679"/>
    </source>
</evidence>
<protein>
    <recommendedName>
        <fullName evidence="6">Glycosyl transferase family 1 domain-containing protein</fullName>
    </recommendedName>
</protein>
<dbReference type="Gene3D" id="3.40.50.2000">
    <property type="entry name" value="Glycogen Phosphorylase B"/>
    <property type="match status" value="2"/>
</dbReference>
<reference evidence="4 5" key="1">
    <citation type="journal article" date="2016" name="Environ. Microbiol.">
        <title>Genomic resolution of a cold subsurface aquifer community provides metabolic insights for novel microbes adapted to high CO concentrations.</title>
        <authorList>
            <person name="Probst A.J."/>
            <person name="Castelle C.J."/>
            <person name="Singh A."/>
            <person name="Brown C.T."/>
            <person name="Anantharaman K."/>
            <person name="Sharon I."/>
            <person name="Hug L.A."/>
            <person name="Burstein D."/>
            <person name="Emerson J.B."/>
            <person name="Thomas B.C."/>
            <person name="Banfield J.F."/>
        </authorList>
    </citation>
    <scope>NUCLEOTIDE SEQUENCE [LARGE SCALE GENOMIC DNA]</scope>
    <source>
        <strain evidence="4">CG2_30_33_16</strain>
    </source>
</reference>
<dbReference type="Pfam" id="PF00534">
    <property type="entry name" value="Glycos_transf_1"/>
    <property type="match status" value="1"/>
</dbReference>
<evidence type="ECO:0000259" key="2">
    <source>
        <dbReference type="Pfam" id="PF00534"/>
    </source>
</evidence>
<accession>A0A1J5HAY2</accession>
<dbReference type="GO" id="GO:0016757">
    <property type="term" value="F:glycosyltransferase activity"/>
    <property type="evidence" value="ECO:0007669"/>
    <property type="project" value="InterPro"/>
</dbReference>
<feature type="domain" description="Glycosyl transferase family 1" evidence="2">
    <location>
        <begin position="185"/>
        <end position="342"/>
    </location>
</feature>